<dbReference type="OrthoDB" id="240589at2"/>
<dbReference type="GO" id="GO:0042398">
    <property type="term" value="P:modified amino acid biosynthetic process"/>
    <property type="evidence" value="ECO:0007669"/>
    <property type="project" value="InterPro"/>
</dbReference>
<dbReference type="STRING" id="1194090.SAMN05443144_107115"/>
<name>A0A1M5AM81_9BACT</name>
<dbReference type="GO" id="GO:0004357">
    <property type="term" value="F:glutamate-cysteine ligase activity"/>
    <property type="evidence" value="ECO:0007669"/>
    <property type="project" value="InterPro"/>
</dbReference>
<dbReference type="InterPro" id="IPR000644">
    <property type="entry name" value="CBS_dom"/>
</dbReference>
<feature type="domain" description="CBS" evidence="2">
    <location>
        <begin position="515"/>
        <end position="574"/>
    </location>
</feature>
<protein>
    <submittedName>
        <fullName evidence="3">CBS domain-containing protein</fullName>
    </submittedName>
</protein>
<dbReference type="SUPFAM" id="SSF55931">
    <property type="entry name" value="Glutamine synthetase/guanido kinase"/>
    <property type="match status" value="1"/>
</dbReference>
<dbReference type="AlphaFoldDB" id="A0A1M5AM81"/>
<dbReference type="InterPro" id="IPR006336">
    <property type="entry name" value="GCS2"/>
</dbReference>
<keyword evidence="4" id="KW-1185">Reference proteome</keyword>
<reference evidence="3 4" key="1">
    <citation type="submission" date="2016-11" db="EMBL/GenBank/DDBJ databases">
        <authorList>
            <person name="Jaros S."/>
            <person name="Januszkiewicz K."/>
            <person name="Wedrychowicz H."/>
        </authorList>
    </citation>
    <scope>NUCLEOTIDE SEQUENCE [LARGE SCALE GENOMIC DNA]</scope>
    <source>
        <strain evidence="3 4">DSM 21986</strain>
    </source>
</reference>
<dbReference type="RefSeq" id="WP_073062119.1">
    <property type="nucleotide sequence ID" value="NZ_FQUS01000007.1"/>
</dbReference>
<evidence type="ECO:0000259" key="2">
    <source>
        <dbReference type="PROSITE" id="PS51371"/>
    </source>
</evidence>
<evidence type="ECO:0000256" key="1">
    <source>
        <dbReference type="PROSITE-ProRule" id="PRU00703"/>
    </source>
</evidence>
<proteinExistence type="predicted"/>
<dbReference type="Gene3D" id="3.10.580.10">
    <property type="entry name" value="CBS-domain"/>
    <property type="match status" value="1"/>
</dbReference>
<sequence>MGEFKVKLADNQEEVQRFMKYVLRDLRALDRMLEEDGWFETDPIRIGAEQELCLVDQQAKAWPRSMEILDKLKSKGAEGFTTEFAKFNLEINLEPLEFTGDCLSQMEENLQQKVDQVRAVTEEMGGEILLTGILPTIRKMDIDLKNMTPLQRYRALCQAIIRQRSEDFDLRIQGMDELLMKVDSPLLEACNTAYQVHLQVKPQEFVTRYNIAQLITAPVLAGSVGSPILFGKRLWNETRIALFQQSIDTRTVGDHLRESSPRVTFGNEWVQESILEIYQEDTARHRVMLSSEVEENVEKMLDEGTPPALHALQVHNGTVYRWNRPCYGITDGKAHLRIENRVLASGPTVTDEIANSAFWLGLMNKMDDYYPDVSERMDFDDARLNFVAASKMGLDTNFRWFGDKRINAVDLITEELLPIAREGLQEAGIDSDDITGYLDIINRRVFSGQTPSYWMLNNYARLMKENESKEHTLATITTAMIKNQKKGEPVHKWGRARAEDLKHWKPSSLIVEEFMTTDLFTVQKDDILEFVANLMDWQGIRHVPVEDDKKRLVGLVTMRMMFKEYSQAVNEGEEVMESVEEIMIDNPITIHPEASIIEAMEIMESQQIGCLPVVKNNRLVGIITEHNYMSIAARLLKVLHSNSNSDNESDDN</sequence>
<feature type="domain" description="CBS" evidence="2">
    <location>
        <begin position="583"/>
        <end position="638"/>
    </location>
</feature>
<dbReference type="Proteomes" id="UP000184041">
    <property type="component" value="Unassembled WGS sequence"/>
</dbReference>
<dbReference type="Pfam" id="PF04107">
    <property type="entry name" value="GCS2"/>
    <property type="match status" value="1"/>
</dbReference>
<accession>A0A1M5AM81</accession>
<dbReference type="PANTHER" id="PTHR36510">
    <property type="entry name" value="GLUTAMATE--CYSTEINE LIGASE 2-RELATED"/>
    <property type="match status" value="1"/>
</dbReference>
<dbReference type="Pfam" id="PF00571">
    <property type="entry name" value="CBS"/>
    <property type="match status" value="2"/>
</dbReference>
<organism evidence="3 4">
    <name type="scientific">Fodinibius roseus</name>
    <dbReference type="NCBI Taxonomy" id="1194090"/>
    <lineage>
        <taxon>Bacteria</taxon>
        <taxon>Pseudomonadati</taxon>
        <taxon>Balneolota</taxon>
        <taxon>Balneolia</taxon>
        <taxon>Balneolales</taxon>
        <taxon>Balneolaceae</taxon>
        <taxon>Fodinibius</taxon>
    </lineage>
</organism>
<dbReference type="PANTHER" id="PTHR36510:SF3">
    <property type="entry name" value="CONSERVED PROTEIN"/>
    <property type="match status" value="1"/>
</dbReference>
<gene>
    <name evidence="3" type="ORF">SAMN05443144_107115</name>
</gene>
<evidence type="ECO:0000313" key="4">
    <source>
        <dbReference type="Proteomes" id="UP000184041"/>
    </source>
</evidence>
<dbReference type="SUPFAM" id="SSF54631">
    <property type="entry name" value="CBS-domain pair"/>
    <property type="match status" value="1"/>
</dbReference>
<dbReference type="PROSITE" id="PS51371">
    <property type="entry name" value="CBS"/>
    <property type="match status" value="2"/>
</dbReference>
<dbReference type="InterPro" id="IPR050141">
    <property type="entry name" value="GCL_type2/YbdK_subfam"/>
</dbReference>
<dbReference type="CDD" id="cd04584">
    <property type="entry name" value="CBS_pair_AcuB_like"/>
    <property type="match status" value="1"/>
</dbReference>
<dbReference type="EMBL" id="FQUS01000007">
    <property type="protein sequence ID" value="SHF31276.1"/>
    <property type="molecule type" value="Genomic_DNA"/>
</dbReference>
<keyword evidence="1" id="KW-0129">CBS domain</keyword>
<dbReference type="InterPro" id="IPR014746">
    <property type="entry name" value="Gln_synth/guanido_kin_cat_dom"/>
</dbReference>
<dbReference type="SMART" id="SM00116">
    <property type="entry name" value="CBS"/>
    <property type="match status" value="2"/>
</dbReference>
<evidence type="ECO:0000313" key="3">
    <source>
        <dbReference type="EMBL" id="SHF31276.1"/>
    </source>
</evidence>
<dbReference type="Gene3D" id="3.30.590.20">
    <property type="match status" value="1"/>
</dbReference>
<dbReference type="InterPro" id="IPR046342">
    <property type="entry name" value="CBS_dom_sf"/>
</dbReference>